<dbReference type="SUPFAM" id="SSF52317">
    <property type="entry name" value="Class I glutamine amidotransferase-like"/>
    <property type="match status" value="1"/>
</dbReference>
<dbReference type="CDD" id="cd07025">
    <property type="entry name" value="Peptidase_S66"/>
    <property type="match status" value="1"/>
</dbReference>
<gene>
    <name evidence="9" type="ORF">LV89_00442</name>
</gene>
<dbReference type="AlphaFoldDB" id="A0A316EJ68"/>
<accession>A0A316EJ68</accession>
<feature type="active site" description="Nucleophile" evidence="6">
    <location>
        <position position="109"/>
    </location>
</feature>
<organism evidence="9 10">
    <name type="scientific">Arcicella aurantiaca</name>
    <dbReference type="NCBI Taxonomy" id="591202"/>
    <lineage>
        <taxon>Bacteria</taxon>
        <taxon>Pseudomonadati</taxon>
        <taxon>Bacteroidota</taxon>
        <taxon>Cytophagia</taxon>
        <taxon>Cytophagales</taxon>
        <taxon>Flectobacillaceae</taxon>
        <taxon>Arcicella</taxon>
    </lineage>
</organism>
<evidence type="ECO:0000259" key="8">
    <source>
        <dbReference type="Pfam" id="PF17676"/>
    </source>
</evidence>
<dbReference type="SUPFAM" id="SSF141986">
    <property type="entry name" value="LD-carboxypeptidase A C-terminal domain-like"/>
    <property type="match status" value="1"/>
</dbReference>
<dbReference type="EMBL" id="QGGO01000002">
    <property type="protein sequence ID" value="PWK28889.1"/>
    <property type="molecule type" value="Genomic_DNA"/>
</dbReference>
<sequence length="304" mass="33890">MRPTPLQKGDSVGIVALACKVDFEMLKPSIELMQEIWGLNVVIGESVMSAYHQFAGTDDVRTEDFQLMLDNPEIKAIFSARGGYGSSRLLDSIDFTDFQKSPKWVVGFSDITAVLSHIHLLDIESLHATMPKLFLQEGGEESLESLRKVLFGEALNYEVNIHEMNRLGMAKGQLIGGNLAILSHITGSKSDINYDGKILFLEDVNEYLYSLDRMMIQLKRSGKLKNLAGLIVGHFSDCQDNDVPFGKTANEIIQEAVSTYNFPVCYGFPVGHEPENWAMPVGREVILEVKNDGVFLKDVNKIQN</sequence>
<dbReference type="PANTHER" id="PTHR30237:SF2">
    <property type="entry name" value="MUREIN TETRAPEPTIDE CARBOXYPEPTIDASE"/>
    <property type="match status" value="1"/>
</dbReference>
<dbReference type="InterPro" id="IPR040921">
    <property type="entry name" value="Peptidase_S66C"/>
</dbReference>
<feature type="active site" description="Charge relay system" evidence="6">
    <location>
        <position position="202"/>
    </location>
</feature>
<name>A0A316EJ68_9BACT</name>
<dbReference type="GO" id="GO:0008236">
    <property type="term" value="F:serine-type peptidase activity"/>
    <property type="evidence" value="ECO:0007669"/>
    <property type="project" value="UniProtKB-KW"/>
</dbReference>
<dbReference type="Gene3D" id="3.50.30.60">
    <property type="entry name" value="LD-carboxypeptidase A C-terminal domain-like"/>
    <property type="match status" value="1"/>
</dbReference>
<comment type="similarity">
    <text evidence="1">Belongs to the peptidase S66 family.</text>
</comment>
<dbReference type="RefSeq" id="WP_310588755.1">
    <property type="nucleotide sequence ID" value="NZ_QGGO01000002.1"/>
</dbReference>
<keyword evidence="2 9" id="KW-0121">Carboxypeptidase</keyword>
<dbReference type="PIRSF" id="PIRSF028757">
    <property type="entry name" value="LD-carboxypeptidase"/>
    <property type="match status" value="1"/>
</dbReference>
<comment type="caution">
    <text evidence="9">The sequence shown here is derived from an EMBL/GenBank/DDBJ whole genome shotgun (WGS) entry which is preliminary data.</text>
</comment>
<dbReference type="PANTHER" id="PTHR30237">
    <property type="entry name" value="MURAMOYLTETRAPEPTIDE CARBOXYPEPTIDASE"/>
    <property type="match status" value="1"/>
</dbReference>
<keyword evidence="10" id="KW-1185">Reference proteome</keyword>
<dbReference type="Pfam" id="PF02016">
    <property type="entry name" value="Peptidase_S66"/>
    <property type="match status" value="1"/>
</dbReference>
<evidence type="ECO:0000256" key="1">
    <source>
        <dbReference type="ARBA" id="ARBA00010233"/>
    </source>
</evidence>
<dbReference type="GO" id="GO:0004180">
    <property type="term" value="F:carboxypeptidase activity"/>
    <property type="evidence" value="ECO:0007669"/>
    <property type="project" value="UniProtKB-KW"/>
</dbReference>
<feature type="domain" description="LD-carboxypeptidase N-terminal" evidence="7">
    <location>
        <begin position="12"/>
        <end position="127"/>
    </location>
</feature>
<dbReference type="Proteomes" id="UP000245489">
    <property type="component" value="Unassembled WGS sequence"/>
</dbReference>
<dbReference type="InterPro" id="IPR003507">
    <property type="entry name" value="S66_fam"/>
</dbReference>
<evidence type="ECO:0000256" key="3">
    <source>
        <dbReference type="ARBA" id="ARBA00022670"/>
    </source>
</evidence>
<reference evidence="9 10" key="1">
    <citation type="submission" date="2018-05" db="EMBL/GenBank/DDBJ databases">
        <title>Genomic Encyclopedia of Archaeal and Bacterial Type Strains, Phase II (KMG-II): from individual species to whole genera.</title>
        <authorList>
            <person name="Goeker M."/>
        </authorList>
    </citation>
    <scope>NUCLEOTIDE SEQUENCE [LARGE SCALE GENOMIC DNA]</scope>
    <source>
        <strain evidence="9 10">DSM 22214</strain>
    </source>
</reference>
<dbReference type="InterPro" id="IPR027461">
    <property type="entry name" value="Carboxypeptidase_A_C_sf"/>
</dbReference>
<dbReference type="InterPro" id="IPR027478">
    <property type="entry name" value="LdcA_N"/>
</dbReference>
<keyword evidence="5" id="KW-0720">Serine protease</keyword>
<proteinExistence type="inferred from homology"/>
<feature type="active site" description="Charge relay system" evidence="6">
    <location>
        <position position="272"/>
    </location>
</feature>
<evidence type="ECO:0000256" key="5">
    <source>
        <dbReference type="ARBA" id="ARBA00022825"/>
    </source>
</evidence>
<evidence type="ECO:0000313" key="10">
    <source>
        <dbReference type="Proteomes" id="UP000245489"/>
    </source>
</evidence>
<keyword evidence="4" id="KW-0378">Hydrolase</keyword>
<dbReference type="Gene3D" id="3.40.50.10740">
    <property type="entry name" value="Class I glutamine amidotransferase-like"/>
    <property type="match status" value="1"/>
</dbReference>
<evidence type="ECO:0000256" key="4">
    <source>
        <dbReference type="ARBA" id="ARBA00022801"/>
    </source>
</evidence>
<dbReference type="Pfam" id="PF17676">
    <property type="entry name" value="Peptidase_S66C"/>
    <property type="match status" value="1"/>
</dbReference>
<evidence type="ECO:0000256" key="6">
    <source>
        <dbReference type="PIRSR" id="PIRSR028757-1"/>
    </source>
</evidence>
<dbReference type="InterPro" id="IPR040449">
    <property type="entry name" value="Peptidase_S66_N"/>
</dbReference>
<evidence type="ECO:0000256" key="2">
    <source>
        <dbReference type="ARBA" id="ARBA00022645"/>
    </source>
</evidence>
<dbReference type="InterPro" id="IPR029062">
    <property type="entry name" value="Class_I_gatase-like"/>
</dbReference>
<keyword evidence="3" id="KW-0645">Protease</keyword>
<dbReference type="GO" id="GO:0006508">
    <property type="term" value="P:proteolysis"/>
    <property type="evidence" value="ECO:0007669"/>
    <property type="project" value="UniProtKB-KW"/>
</dbReference>
<protein>
    <submittedName>
        <fullName evidence="9">Muramoyltetrapeptide carboxypeptidase</fullName>
    </submittedName>
</protein>
<evidence type="ECO:0000313" key="9">
    <source>
        <dbReference type="EMBL" id="PWK28889.1"/>
    </source>
</evidence>
<feature type="domain" description="LD-carboxypeptidase C-terminal" evidence="8">
    <location>
        <begin position="171"/>
        <end position="285"/>
    </location>
</feature>
<evidence type="ECO:0000259" key="7">
    <source>
        <dbReference type="Pfam" id="PF02016"/>
    </source>
</evidence>